<dbReference type="EMBL" id="FXTK01000001">
    <property type="protein sequence ID" value="SMO38308.1"/>
    <property type="molecule type" value="Genomic_DNA"/>
</dbReference>
<keyword evidence="3" id="KW-1185">Reference proteome</keyword>
<dbReference type="RefSeq" id="WP_142661462.1">
    <property type="nucleotide sequence ID" value="NZ_FXTK01000001.1"/>
</dbReference>
<reference evidence="2 3" key="1">
    <citation type="submission" date="2017-05" db="EMBL/GenBank/DDBJ databases">
        <authorList>
            <person name="Varghese N."/>
            <person name="Submissions S."/>
        </authorList>
    </citation>
    <scope>NUCLEOTIDE SEQUENCE [LARGE SCALE GENOMIC DNA]</scope>
    <source>
        <strain evidence="2 3">DSM 100094</strain>
    </source>
</reference>
<evidence type="ECO:0000256" key="1">
    <source>
        <dbReference type="SAM" id="SignalP"/>
    </source>
</evidence>
<sequence length="141" mass="15671">MKRRDFLASGLALPLLSVPALAAPAQLKFRNLYSRGRDLTAEAAALNGKAVEMIGYMAPPLKPEIDFFVLTKLPMSVCPFCENEAQWPDDIVLALTDGPVDPVRYTDLIRATGTFETGFETDPETGFVSFVRLRDTRYEKL</sequence>
<organism evidence="2 3">
    <name type="scientific">Paracoccus laeviglucosivorans</name>
    <dbReference type="NCBI Taxonomy" id="1197861"/>
    <lineage>
        <taxon>Bacteria</taxon>
        <taxon>Pseudomonadati</taxon>
        <taxon>Pseudomonadota</taxon>
        <taxon>Alphaproteobacteria</taxon>
        <taxon>Rhodobacterales</taxon>
        <taxon>Paracoccaceae</taxon>
        <taxon>Paracoccus</taxon>
    </lineage>
</organism>
<gene>
    <name evidence="2" type="ORF">SAMN06265221_101364</name>
</gene>
<feature type="signal peptide" evidence="1">
    <location>
        <begin position="1"/>
        <end position="22"/>
    </location>
</feature>
<dbReference type="OrthoDB" id="2583024at2"/>
<accession>A0A521ATX1</accession>
<dbReference type="Proteomes" id="UP000319014">
    <property type="component" value="Unassembled WGS sequence"/>
</dbReference>
<feature type="chain" id="PRO_5022010773" evidence="1">
    <location>
        <begin position="23"/>
        <end position="141"/>
    </location>
</feature>
<evidence type="ECO:0000313" key="3">
    <source>
        <dbReference type="Proteomes" id="UP000319014"/>
    </source>
</evidence>
<proteinExistence type="predicted"/>
<dbReference type="AlphaFoldDB" id="A0A521ATX1"/>
<keyword evidence="1" id="KW-0732">Signal</keyword>
<name>A0A521ATX1_9RHOB</name>
<protein>
    <submittedName>
        <fullName evidence="2">Uncharacterized protein</fullName>
    </submittedName>
</protein>
<evidence type="ECO:0000313" key="2">
    <source>
        <dbReference type="EMBL" id="SMO38308.1"/>
    </source>
</evidence>